<comment type="caution">
    <text evidence="2">The sequence shown here is derived from an EMBL/GenBank/DDBJ whole genome shotgun (WGS) entry which is preliminary data.</text>
</comment>
<dbReference type="PROSITE" id="PS50878">
    <property type="entry name" value="RT_POL"/>
    <property type="match status" value="1"/>
</dbReference>
<dbReference type="InterPro" id="IPR002156">
    <property type="entry name" value="RNaseH_domain"/>
</dbReference>
<sequence>GFIPGRALADSITIFQAALRQQVDEPTLSLDESPGILSADIKKAYGSVERPSILALLRAMGFPQPYVDLVDTLMAGSVLRFEVNGKLLAWVDQATGIRQGCPFAPLLFIITMEPLLTTLQAHASQHALVLGARLDRRVACNVHVDDTTVFVQRMDSNPWVREQFAGFADMTGLTIQLDKSFGICLNKANVNASYHGLPLLQPNERRRYLGLLVGLGDLAADNWERAYESTVARLRVAAMKSKCEPSKARLLQTIVQPKAAFVASLVWHFFWRGNLAVGTGGRLPQYIPKAILQASRAQQGWGIPNIDALCSQQAVRRVMRLVLTTGLLDKACHVPARPLRAVTADTVLDCGYRLLCNALGRADRPNAADLAAKLDFFRWARKAITLVWHDATTCRVHVPEPGTRWVAHLATVRRMDPGRRHFLWYQPLENNAWLPDSTGRAERAHLHWLYVLALAHGAKANTALQHAQNRIYLPSAWVKRSVRRRVPLERVVSRHAVLELTRVPPSLDRYSPHSGAVRWLHYRWHLEAFPFQTAADAPTCPHCGALDGSAHTFVQCPRAQSAWQTLLGLWFGRDAQCITVADHVRSIVTHEQLAAPTWLLQAPPWRSHVTVFDRLPDPTHIRYVTLGYCEAQYQFHTRRHHGLRACVFASLVQQHGKSAVLEKVHHETSLTAVAYFDGAARQDPQWDGSGSLVYLLETPNRVMYQANYLATATTNNKAEYDGLITALHMLLMQQMKGIFRVQEARLQKLHMRARELAARFTCTWEHRPREFNQATDHLSKLAPDACISYAYTDGGRLALLPADERLQVEELLAADV</sequence>
<accession>A0A1V9YJD4</accession>
<dbReference type="GO" id="GO:0004523">
    <property type="term" value="F:RNA-DNA hybrid ribonuclease activity"/>
    <property type="evidence" value="ECO:0007669"/>
    <property type="project" value="InterPro"/>
</dbReference>
<gene>
    <name evidence="2" type="ORF">ACHHYP_11279</name>
</gene>
<dbReference type="InterPro" id="IPR012337">
    <property type="entry name" value="RNaseH-like_sf"/>
</dbReference>
<dbReference type="Pfam" id="PF13456">
    <property type="entry name" value="RVT_3"/>
    <property type="match status" value="1"/>
</dbReference>
<feature type="domain" description="Reverse transcriptase" evidence="1">
    <location>
        <begin position="1"/>
        <end position="213"/>
    </location>
</feature>
<dbReference type="GO" id="GO:0003676">
    <property type="term" value="F:nucleic acid binding"/>
    <property type="evidence" value="ECO:0007669"/>
    <property type="project" value="InterPro"/>
</dbReference>
<dbReference type="Gene3D" id="3.30.420.10">
    <property type="entry name" value="Ribonuclease H-like superfamily/Ribonuclease H"/>
    <property type="match status" value="1"/>
</dbReference>
<dbReference type="InterPro" id="IPR036397">
    <property type="entry name" value="RNaseH_sf"/>
</dbReference>
<dbReference type="EMBL" id="JNBR01001575">
    <property type="protein sequence ID" value="OQR85853.1"/>
    <property type="molecule type" value="Genomic_DNA"/>
</dbReference>
<feature type="non-terminal residue" evidence="2">
    <location>
        <position position="1"/>
    </location>
</feature>
<evidence type="ECO:0000313" key="3">
    <source>
        <dbReference type="Proteomes" id="UP000243579"/>
    </source>
</evidence>
<dbReference type="OrthoDB" id="1938096at2759"/>
<dbReference type="PANTHER" id="PTHR19446">
    <property type="entry name" value="REVERSE TRANSCRIPTASES"/>
    <property type="match status" value="1"/>
</dbReference>
<dbReference type="Pfam" id="PF00078">
    <property type="entry name" value="RVT_1"/>
    <property type="match status" value="1"/>
</dbReference>
<dbReference type="AlphaFoldDB" id="A0A1V9YJD4"/>
<name>A0A1V9YJD4_ACHHY</name>
<organism evidence="2 3">
    <name type="scientific">Achlya hypogyna</name>
    <name type="common">Oomycete</name>
    <name type="synonym">Protoachlya hypogyna</name>
    <dbReference type="NCBI Taxonomy" id="1202772"/>
    <lineage>
        <taxon>Eukaryota</taxon>
        <taxon>Sar</taxon>
        <taxon>Stramenopiles</taxon>
        <taxon>Oomycota</taxon>
        <taxon>Saprolegniomycetes</taxon>
        <taxon>Saprolegniales</taxon>
        <taxon>Achlyaceae</taxon>
        <taxon>Achlya</taxon>
    </lineage>
</organism>
<dbReference type="SUPFAM" id="SSF53098">
    <property type="entry name" value="Ribonuclease H-like"/>
    <property type="match status" value="1"/>
</dbReference>
<proteinExistence type="predicted"/>
<dbReference type="Proteomes" id="UP000243579">
    <property type="component" value="Unassembled WGS sequence"/>
</dbReference>
<evidence type="ECO:0000259" key="1">
    <source>
        <dbReference type="PROSITE" id="PS50878"/>
    </source>
</evidence>
<dbReference type="InterPro" id="IPR000477">
    <property type="entry name" value="RT_dom"/>
</dbReference>
<protein>
    <recommendedName>
        <fullName evidence="1">Reverse transcriptase domain-containing protein</fullName>
    </recommendedName>
</protein>
<keyword evidence="3" id="KW-1185">Reference proteome</keyword>
<dbReference type="STRING" id="1202772.A0A1V9YJD4"/>
<evidence type="ECO:0000313" key="2">
    <source>
        <dbReference type="EMBL" id="OQR85853.1"/>
    </source>
</evidence>
<reference evidence="2 3" key="1">
    <citation type="journal article" date="2014" name="Genome Biol. Evol.">
        <title>The secreted proteins of Achlya hypogyna and Thraustotheca clavata identify the ancestral oomycete secretome and reveal gene acquisitions by horizontal gene transfer.</title>
        <authorList>
            <person name="Misner I."/>
            <person name="Blouin N."/>
            <person name="Leonard G."/>
            <person name="Richards T.A."/>
            <person name="Lane C.E."/>
        </authorList>
    </citation>
    <scope>NUCLEOTIDE SEQUENCE [LARGE SCALE GENOMIC DNA]</scope>
    <source>
        <strain evidence="2 3">ATCC 48635</strain>
    </source>
</reference>